<evidence type="ECO:0000259" key="1">
    <source>
        <dbReference type="Pfam" id="PF11160"/>
    </source>
</evidence>
<comment type="caution">
    <text evidence="2">The sequence shown here is derived from an EMBL/GenBank/DDBJ whole genome shotgun (WGS) entry which is preliminary data.</text>
</comment>
<name>A0ABV7PNV1_9BURK</name>
<evidence type="ECO:0000313" key="3">
    <source>
        <dbReference type="Proteomes" id="UP001595665"/>
    </source>
</evidence>
<proteinExistence type="predicted"/>
<dbReference type="Pfam" id="PF11160">
    <property type="entry name" value="Hva1_TUDOR"/>
    <property type="match status" value="1"/>
</dbReference>
<gene>
    <name evidence="2" type="ORF">ACFOPH_21685</name>
</gene>
<accession>A0ABV7PNV1</accession>
<sequence length="69" mass="7387">MTNEFKAGDKVSWESSQGTVHGTVKKKLTAHTTIKGHEVAASPENPEYLVVSDKTGAEAAHKPSALRRA</sequence>
<keyword evidence="3" id="KW-1185">Reference proteome</keyword>
<dbReference type="InterPro" id="IPR021331">
    <property type="entry name" value="Hva1_TUDOR"/>
</dbReference>
<organism evidence="2 3">
    <name type="scientific">Massilia haematophila</name>
    <dbReference type="NCBI Taxonomy" id="457923"/>
    <lineage>
        <taxon>Bacteria</taxon>
        <taxon>Pseudomonadati</taxon>
        <taxon>Pseudomonadota</taxon>
        <taxon>Betaproteobacteria</taxon>
        <taxon>Burkholderiales</taxon>
        <taxon>Oxalobacteraceae</taxon>
        <taxon>Telluria group</taxon>
        <taxon>Massilia</taxon>
    </lineage>
</organism>
<evidence type="ECO:0000313" key="2">
    <source>
        <dbReference type="EMBL" id="MFC3460834.1"/>
    </source>
</evidence>
<protein>
    <submittedName>
        <fullName evidence="2">DUF2945 domain-containing protein</fullName>
    </submittedName>
</protein>
<feature type="domain" description="Hypervirulence associated protein TUDOR" evidence="1">
    <location>
        <begin position="8"/>
        <end position="66"/>
    </location>
</feature>
<dbReference type="EMBL" id="JBHRVV010000001">
    <property type="protein sequence ID" value="MFC3460834.1"/>
    <property type="molecule type" value="Genomic_DNA"/>
</dbReference>
<dbReference type="RefSeq" id="WP_312547962.1">
    <property type="nucleotide sequence ID" value="NZ_JBHRVV010000001.1"/>
</dbReference>
<dbReference type="Proteomes" id="UP001595665">
    <property type="component" value="Unassembled WGS sequence"/>
</dbReference>
<reference evidence="3" key="1">
    <citation type="journal article" date="2019" name="Int. J. Syst. Evol. Microbiol.">
        <title>The Global Catalogue of Microorganisms (GCM) 10K type strain sequencing project: providing services to taxonomists for standard genome sequencing and annotation.</title>
        <authorList>
            <consortium name="The Broad Institute Genomics Platform"/>
            <consortium name="The Broad Institute Genome Sequencing Center for Infectious Disease"/>
            <person name="Wu L."/>
            <person name="Ma J."/>
        </authorList>
    </citation>
    <scope>NUCLEOTIDE SEQUENCE [LARGE SCALE GENOMIC DNA]</scope>
    <source>
        <strain evidence="3">CCM 7480</strain>
    </source>
</reference>
<dbReference type="Gene3D" id="2.30.30.1060">
    <property type="match status" value="1"/>
</dbReference>